<name>A0ABQ5JU63_9EUKA</name>
<dbReference type="PROSITE" id="PS51747">
    <property type="entry name" value="CYT_DCMP_DEAMINASES_2"/>
    <property type="match status" value="1"/>
</dbReference>
<evidence type="ECO:0000256" key="11">
    <source>
        <dbReference type="SAM" id="MobiDB-lite"/>
    </source>
</evidence>
<dbReference type="Pfam" id="PF00383">
    <property type="entry name" value="dCMP_cyt_deam_1"/>
    <property type="match status" value="1"/>
</dbReference>
<organism evidence="13 14">
    <name type="scientific">Aduncisulcus paluster</name>
    <dbReference type="NCBI Taxonomy" id="2918883"/>
    <lineage>
        <taxon>Eukaryota</taxon>
        <taxon>Metamonada</taxon>
        <taxon>Carpediemonas-like organisms</taxon>
        <taxon>Aduncisulcus</taxon>
    </lineage>
</organism>
<evidence type="ECO:0000256" key="7">
    <source>
        <dbReference type="ARBA" id="ARBA00022833"/>
    </source>
</evidence>
<feature type="domain" description="CMP/dCMP-type deaminase" evidence="12">
    <location>
        <begin position="25"/>
        <end position="151"/>
    </location>
</feature>
<dbReference type="InterPro" id="IPR006262">
    <property type="entry name" value="Cyt_deam_tetra"/>
</dbReference>
<reference evidence="13" key="1">
    <citation type="submission" date="2022-03" db="EMBL/GenBank/DDBJ databases">
        <title>Draft genome sequence of Aduncisulcus paluster, a free-living microaerophilic Fornicata.</title>
        <authorList>
            <person name="Yuyama I."/>
            <person name="Kume K."/>
            <person name="Tamura T."/>
            <person name="Inagaki Y."/>
            <person name="Hashimoto T."/>
        </authorList>
    </citation>
    <scope>NUCLEOTIDE SEQUENCE</scope>
    <source>
        <strain evidence="13">NY0171</strain>
    </source>
</reference>
<comment type="caution">
    <text evidence="13">The sequence shown here is derived from an EMBL/GenBank/DDBJ whole genome shotgun (WGS) entry which is preliminary data.</text>
</comment>
<dbReference type="Gene3D" id="3.40.140.10">
    <property type="entry name" value="Cytidine Deaminase, domain 2"/>
    <property type="match status" value="1"/>
</dbReference>
<evidence type="ECO:0000313" key="14">
    <source>
        <dbReference type="Proteomes" id="UP001057375"/>
    </source>
</evidence>
<evidence type="ECO:0000256" key="8">
    <source>
        <dbReference type="ARBA" id="ARBA00032005"/>
    </source>
</evidence>
<keyword evidence="6 10" id="KW-0378">Hydrolase</keyword>
<proteinExistence type="inferred from homology"/>
<dbReference type="EC" id="3.5.4.5" evidence="4 10"/>
<evidence type="ECO:0000256" key="2">
    <source>
        <dbReference type="ARBA" id="ARBA00003949"/>
    </source>
</evidence>
<comment type="function">
    <text evidence="2 10">This enzyme scavenges exogenous and endogenous cytidine and 2'-deoxycytidine for UMP synthesis.</text>
</comment>
<dbReference type="Proteomes" id="UP001057375">
    <property type="component" value="Unassembled WGS sequence"/>
</dbReference>
<comment type="similarity">
    <text evidence="3 10">Belongs to the cytidine and deoxycytidylate deaminase family.</text>
</comment>
<comment type="catalytic activity">
    <reaction evidence="10">
        <text>2'-deoxycytidine + H2O + H(+) = 2'-deoxyuridine + NH4(+)</text>
        <dbReference type="Rhea" id="RHEA:13433"/>
        <dbReference type="ChEBI" id="CHEBI:15377"/>
        <dbReference type="ChEBI" id="CHEBI:15378"/>
        <dbReference type="ChEBI" id="CHEBI:15698"/>
        <dbReference type="ChEBI" id="CHEBI:16450"/>
        <dbReference type="ChEBI" id="CHEBI:28938"/>
        <dbReference type="EC" id="3.5.4.5"/>
    </reaction>
</comment>
<dbReference type="PANTHER" id="PTHR11644:SF2">
    <property type="entry name" value="CYTIDINE DEAMINASE"/>
    <property type="match status" value="1"/>
</dbReference>
<dbReference type="InterPro" id="IPR002125">
    <property type="entry name" value="CMP_dCMP_dom"/>
</dbReference>
<dbReference type="CDD" id="cd01283">
    <property type="entry name" value="cytidine_deaminase"/>
    <property type="match status" value="1"/>
</dbReference>
<keyword evidence="7 10" id="KW-0862">Zinc</keyword>
<evidence type="ECO:0000256" key="3">
    <source>
        <dbReference type="ARBA" id="ARBA00006576"/>
    </source>
</evidence>
<evidence type="ECO:0000256" key="4">
    <source>
        <dbReference type="ARBA" id="ARBA00012783"/>
    </source>
</evidence>
<feature type="region of interest" description="Disordered" evidence="11">
    <location>
        <begin position="1"/>
        <end position="20"/>
    </location>
</feature>
<evidence type="ECO:0000256" key="10">
    <source>
        <dbReference type="RuleBase" id="RU364006"/>
    </source>
</evidence>
<dbReference type="NCBIfam" id="NF004064">
    <property type="entry name" value="PRK05578.1"/>
    <property type="match status" value="1"/>
</dbReference>
<evidence type="ECO:0000256" key="9">
    <source>
        <dbReference type="ARBA" id="ARBA00049558"/>
    </source>
</evidence>
<accession>A0ABQ5JU63</accession>
<dbReference type="InterPro" id="IPR050202">
    <property type="entry name" value="Cyt/Deoxycyt_deaminase"/>
</dbReference>
<evidence type="ECO:0000256" key="5">
    <source>
        <dbReference type="ARBA" id="ARBA00022723"/>
    </source>
</evidence>
<evidence type="ECO:0000313" key="13">
    <source>
        <dbReference type="EMBL" id="GKT13986.1"/>
    </source>
</evidence>
<dbReference type="PANTHER" id="PTHR11644">
    <property type="entry name" value="CYTIDINE DEAMINASE"/>
    <property type="match status" value="1"/>
</dbReference>
<sequence length="151" mass="16143">METKVLPVEKSPREKSPFSPCPISSHQKDLLTRAVTASKMAYCPYSHFSVGACVETETGDLYDGCNIENASFGLSICAERTAVFSAVAHGMKKIKTIAIVADTKGPVSPCGACRQVIAEFSDDSTVVILGNMEGTTAIMSIKDILPYGFEL</sequence>
<comment type="catalytic activity">
    <reaction evidence="9 10">
        <text>cytidine + H2O + H(+) = uridine + NH4(+)</text>
        <dbReference type="Rhea" id="RHEA:16069"/>
        <dbReference type="ChEBI" id="CHEBI:15377"/>
        <dbReference type="ChEBI" id="CHEBI:15378"/>
        <dbReference type="ChEBI" id="CHEBI:16704"/>
        <dbReference type="ChEBI" id="CHEBI:17562"/>
        <dbReference type="ChEBI" id="CHEBI:28938"/>
        <dbReference type="EC" id="3.5.4.5"/>
    </reaction>
</comment>
<dbReference type="InterPro" id="IPR016193">
    <property type="entry name" value="Cytidine_deaminase-like"/>
</dbReference>
<dbReference type="NCBIfam" id="TIGR01354">
    <property type="entry name" value="cyt_deam_tetra"/>
    <property type="match status" value="1"/>
</dbReference>
<comment type="cofactor">
    <cofactor evidence="1 10">
        <name>Zn(2+)</name>
        <dbReference type="ChEBI" id="CHEBI:29105"/>
    </cofactor>
</comment>
<dbReference type="SUPFAM" id="SSF53927">
    <property type="entry name" value="Cytidine deaminase-like"/>
    <property type="match status" value="1"/>
</dbReference>
<evidence type="ECO:0000259" key="12">
    <source>
        <dbReference type="PROSITE" id="PS51747"/>
    </source>
</evidence>
<keyword evidence="5 10" id="KW-0479">Metal-binding</keyword>
<keyword evidence="14" id="KW-1185">Reference proteome</keyword>
<protein>
    <recommendedName>
        <fullName evidence="4 10">Cytidine deaminase</fullName>
        <ecNumber evidence="4 10">3.5.4.5</ecNumber>
    </recommendedName>
    <alternativeName>
        <fullName evidence="8 10">Cytidine aminohydrolase</fullName>
    </alternativeName>
</protein>
<gene>
    <name evidence="13" type="ORF">ADUPG1_010383</name>
</gene>
<dbReference type="EMBL" id="BQXS01011556">
    <property type="protein sequence ID" value="GKT13986.1"/>
    <property type="molecule type" value="Genomic_DNA"/>
</dbReference>
<evidence type="ECO:0000256" key="6">
    <source>
        <dbReference type="ARBA" id="ARBA00022801"/>
    </source>
</evidence>
<dbReference type="PROSITE" id="PS00903">
    <property type="entry name" value="CYT_DCMP_DEAMINASES_1"/>
    <property type="match status" value="1"/>
</dbReference>
<evidence type="ECO:0000256" key="1">
    <source>
        <dbReference type="ARBA" id="ARBA00001947"/>
    </source>
</evidence>
<dbReference type="InterPro" id="IPR016192">
    <property type="entry name" value="APOBEC/CMP_deaminase_Zn-bd"/>
</dbReference>